<keyword evidence="3" id="KW-0328">Glycosyltransferase</keyword>
<dbReference type="EMBL" id="MHPA01000028">
    <property type="protein sequence ID" value="OGZ72280.1"/>
    <property type="molecule type" value="Genomic_DNA"/>
</dbReference>
<feature type="transmembrane region" description="Helical" evidence="8">
    <location>
        <begin position="191"/>
        <end position="216"/>
    </location>
</feature>
<feature type="transmembrane region" description="Helical" evidence="8">
    <location>
        <begin position="20"/>
        <end position="37"/>
    </location>
</feature>
<proteinExistence type="predicted"/>
<keyword evidence="7 8" id="KW-0472">Membrane</keyword>
<sequence>MADILKFLLSIIKKEANRPTFYSIMVLAVLFCVISFFDKALAVGLLFLLFLVIATIFIIRKTGIKDKKLYTVFFIALLIHLGAMLFIYYGHFRPFGGGADFEGYNQTAIEIANRFSQGNFSLAGLYTDHFFPILIGILYIFVLPSMIVGQFFTVWLAVISILLVYVVIIEIGGTKKVAFLASLVISFYPSYLYFGSVLLKDTVVIPLVLLGVFLILKMVKRFSWVKFALFFILLTCLINLRFYIGYALMFSFIFSWPLLSEFDLKKKMIYWAAIIFLLGFSPQILGNGYTGNGYYGFDSFHKLLNPEKITYYREVLYSNNPSSNPKSVDPQPVVAQLDNTKLITIQPNDPQEKLLDPQLVVAQPDNTKLITIQPNILQEEPKEDNSTFVVKTGFNEGVIAFLGNSFQSFFHALLGPFPWQFNSQRQMVGLAETIPWYVLIIISVYGSIRFIKKKGMLEFLAFYKFSFPLLVFGILALGALSLFINNYGIIARIRIPVFICFICVMFISFNSGIENYYEKVPYHWRSWVHRIPFVRSAFKAEK</sequence>
<dbReference type="STRING" id="1802214.A2908_04030"/>
<evidence type="ECO:0000256" key="7">
    <source>
        <dbReference type="ARBA" id="ARBA00023136"/>
    </source>
</evidence>
<accession>A0A1G2ICS8</accession>
<feature type="transmembrane region" description="Helical" evidence="8">
    <location>
        <begin position="71"/>
        <end position="89"/>
    </location>
</feature>
<keyword evidence="4" id="KW-0808">Transferase</keyword>
<evidence type="ECO:0000313" key="9">
    <source>
        <dbReference type="EMBL" id="OGZ72280.1"/>
    </source>
</evidence>
<dbReference type="GO" id="GO:0005886">
    <property type="term" value="C:plasma membrane"/>
    <property type="evidence" value="ECO:0007669"/>
    <property type="project" value="UniProtKB-SubCell"/>
</dbReference>
<feature type="transmembrane region" description="Helical" evidence="8">
    <location>
        <begin position="43"/>
        <end position="59"/>
    </location>
</feature>
<evidence type="ECO:0000256" key="5">
    <source>
        <dbReference type="ARBA" id="ARBA00022692"/>
    </source>
</evidence>
<dbReference type="PANTHER" id="PTHR33908">
    <property type="entry name" value="MANNOSYLTRANSFERASE YKCB-RELATED"/>
    <property type="match status" value="1"/>
</dbReference>
<comment type="caution">
    <text evidence="9">The sequence shown here is derived from an EMBL/GenBank/DDBJ whole genome shotgun (WGS) entry which is preliminary data.</text>
</comment>
<organism evidence="9 10">
    <name type="scientific">Candidatus Staskawiczbacteria bacterium RIFCSPLOWO2_01_FULL_38_12b</name>
    <dbReference type="NCBI Taxonomy" id="1802214"/>
    <lineage>
        <taxon>Bacteria</taxon>
        <taxon>Candidatus Staskawicziibacteriota</taxon>
    </lineage>
</organism>
<evidence type="ECO:0000256" key="2">
    <source>
        <dbReference type="ARBA" id="ARBA00022475"/>
    </source>
</evidence>
<dbReference type="GO" id="GO:0009103">
    <property type="term" value="P:lipopolysaccharide biosynthetic process"/>
    <property type="evidence" value="ECO:0007669"/>
    <property type="project" value="UniProtKB-ARBA"/>
</dbReference>
<name>A0A1G2ICS8_9BACT</name>
<feature type="transmembrane region" description="Helical" evidence="8">
    <location>
        <begin position="489"/>
        <end position="509"/>
    </location>
</feature>
<evidence type="ECO:0008006" key="11">
    <source>
        <dbReference type="Google" id="ProtNLM"/>
    </source>
</evidence>
<dbReference type="AlphaFoldDB" id="A0A1G2ICS8"/>
<dbReference type="GO" id="GO:0016763">
    <property type="term" value="F:pentosyltransferase activity"/>
    <property type="evidence" value="ECO:0007669"/>
    <property type="project" value="TreeGrafter"/>
</dbReference>
<feature type="transmembrane region" description="Helical" evidence="8">
    <location>
        <begin position="268"/>
        <end position="285"/>
    </location>
</feature>
<reference evidence="9 10" key="1">
    <citation type="journal article" date="2016" name="Nat. Commun.">
        <title>Thousands of microbial genomes shed light on interconnected biogeochemical processes in an aquifer system.</title>
        <authorList>
            <person name="Anantharaman K."/>
            <person name="Brown C.T."/>
            <person name="Hug L.A."/>
            <person name="Sharon I."/>
            <person name="Castelle C.J."/>
            <person name="Probst A.J."/>
            <person name="Thomas B.C."/>
            <person name="Singh A."/>
            <person name="Wilkins M.J."/>
            <person name="Karaoz U."/>
            <person name="Brodie E.L."/>
            <person name="Williams K.H."/>
            <person name="Hubbard S.S."/>
            <person name="Banfield J.F."/>
        </authorList>
    </citation>
    <scope>NUCLEOTIDE SEQUENCE [LARGE SCALE GENOMIC DNA]</scope>
</reference>
<keyword evidence="2" id="KW-1003">Cell membrane</keyword>
<feature type="transmembrane region" description="Helical" evidence="8">
    <location>
        <begin position="434"/>
        <end position="451"/>
    </location>
</feature>
<gene>
    <name evidence="9" type="ORF">A2908_04030</name>
</gene>
<evidence type="ECO:0000256" key="8">
    <source>
        <dbReference type="SAM" id="Phobius"/>
    </source>
</evidence>
<keyword evidence="5 8" id="KW-0812">Transmembrane</keyword>
<feature type="transmembrane region" description="Helical" evidence="8">
    <location>
        <begin position="129"/>
        <end position="147"/>
    </location>
</feature>
<comment type="subcellular location">
    <subcellularLocation>
        <location evidence="1">Cell membrane</location>
        <topology evidence="1">Multi-pass membrane protein</topology>
    </subcellularLocation>
</comment>
<evidence type="ECO:0000256" key="3">
    <source>
        <dbReference type="ARBA" id="ARBA00022676"/>
    </source>
</evidence>
<evidence type="ECO:0000313" key="10">
    <source>
        <dbReference type="Proteomes" id="UP000176774"/>
    </source>
</evidence>
<evidence type="ECO:0000256" key="4">
    <source>
        <dbReference type="ARBA" id="ARBA00022679"/>
    </source>
</evidence>
<evidence type="ECO:0000256" key="1">
    <source>
        <dbReference type="ARBA" id="ARBA00004651"/>
    </source>
</evidence>
<protein>
    <recommendedName>
        <fullName evidence="11">Glycosyltransferase RgtA/B/C/D-like domain-containing protein</fullName>
    </recommendedName>
</protein>
<feature type="transmembrane region" description="Helical" evidence="8">
    <location>
        <begin position="228"/>
        <end position="256"/>
    </location>
</feature>
<evidence type="ECO:0000256" key="6">
    <source>
        <dbReference type="ARBA" id="ARBA00022989"/>
    </source>
</evidence>
<dbReference type="InterPro" id="IPR050297">
    <property type="entry name" value="LipidA_mod_glycosyltrf_83"/>
</dbReference>
<keyword evidence="6 8" id="KW-1133">Transmembrane helix</keyword>
<dbReference type="PANTHER" id="PTHR33908:SF11">
    <property type="entry name" value="MEMBRANE PROTEIN"/>
    <property type="match status" value="1"/>
</dbReference>
<feature type="transmembrane region" description="Helical" evidence="8">
    <location>
        <begin position="463"/>
        <end position="483"/>
    </location>
</feature>
<feature type="transmembrane region" description="Helical" evidence="8">
    <location>
        <begin position="154"/>
        <end position="171"/>
    </location>
</feature>
<dbReference type="Proteomes" id="UP000176774">
    <property type="component" value="Unassembled WGS sequence"/>
</dbReference>